<gene>
    <name evidence="2" type="ORF">FHU36_005207</name>
</gene>
<evidence type="ECO:0000313" key="2">
    <source>
        <dbReference type="EMBL" id="MBB6348662.1"/>
    </source>
</evidence>
<reference evidence="2 3" key="1">
    <citation type="submission" date="2020-08" db="EMBL/GenBank/DDBJ databases">
        <title>Sequencing the genomes of 1000 actinobacteria strains.</title>
        <authorList>
            <person name="Klenk H.-P."/>
        </authorList>
    </citation>
    <scope>NUCLEOTIDE SEQUENCE [LARGE SCALE GENOMIC DNA]</scope>
    <source>
        <strain evidence="2 3">DSM 45913</strain>
    </source>
</reference>
<dbReference type="RefSeq" id="WP_185086373.1">
    <property type="nucleotide sequence ID" value="NZ_JACHJB010000002.1"/>
</dbReference>
<dbReference type="EMBL" id="JACHJB010000002">
    <property type="protein sequence ID" value="MBB6348662.1"/>
    <property type="molecule type" value="Genomic_DNA"/>
</dbReference>
<comment type="caution">
    <text evidence="2">The sequence shown here is derived from an EMBL/GenBank/DDBJ whole genome shotgun (WGS) entry which is preliminary data.</text>
</comment>
<proteinExistence type="predicted"/>
<evidence type="ECO:0000313" key="3">
    <source>
        <dbReference type="Proteomes" id="UP000583800"/>
    </source>
</evidence>
<sequence length="52" mass="5073">MIFPDGAGASLKGPLGQGPKACPPAWTSSAAPEPVGIDSGRRIGGRDGGVLV</sequence>
<dbReference type="AlphaFoldDB" id="A0A7X0EY15"/>
<keyword evidence="3" id="KW-1185">Reference proteome</keyword>
<protein>
    <submittedName>
        <fullName evidence="2">Uncharacterized protein</fullName>
    </submittedName>
</protein>
<evidence type="ECO:0000256" key="1">
    <source>
        <dbReference type="SAM" id="MobiDB-lite"/>
    </source>
</evidence>
<name>A0A7X0EY15_9ACTN</name>
<dbReference type="Proteomes" id="UP000583800">
    <property type="component" value="Unassembled WGS sequence"/>
</dbReference>
<organism evidence="2 3">
    <name type="scientific">Nonomuraea muscovyensis</name>
    <dbReference type="NCBI Taxonomy" id="1124761"/>
    <lineage>
        <taxon>Bacteria</taxon>
        <taxon>Bacillati</taxon>
        <taxon>Actinomycetota</taxon>
        <taxon>Actinomycetes</taxon>
        <taxon>Streptosporangiales</taxon>
        <taxon>Streptosporangiaceae</taxon>
        <taxon>Nonomuraea</taxon>
    </lineage>
</organism>
<accession>A0A7X0EY15</accession>
<feature type="region of interest" description="Disordered" evidence="1">
    <location>
        <begin position="1"/>
        <end position="52"/>
    </location>
</feature>